<evidence type="ECO:0000313" key="3">
    <source>
        <dbReference type="RefSeq" id="XP_016991228.1"/>
    </source>
</evidence>
<comment type="similarity">
    <text evidence="1">Belongs to the VPS13 family.</text>
</comment>
<sequence length="224" mass="24649">MGFVDGVTGVVTKPVTGARDSGVEGFFKGLGKGAIGLVARPTAGVVDFASGSFDAVKRAADASEDVKRMRPPRFQHSDFVLRPYCLIEATGNKILKETDKGKFATTDDFVFCEEIIQKSEYLVVTNYRLLYVQRNEMFGIWTSLWSYLWTEISGVVGTPLGVQITVKADGKKVLGLFSSKESPRKLVLLGEERKRAALVKIIESHLLDPNPRRGSQAYPGSMMH</sequence>
<dbReference type="InterPro" id="IPR026847">
    <property type="entry name" value="VPS13"/>
</dbReference>
<evidence type="ECO:0000256" key="1">
    <source>
        <dbReference type="ARBA" id="ARBA00006545"/>
    </source>
</evidence>
<dbReference type="RefSeq" id="XP_016991228.1">
    <property type="nucleotide sequence ID" value="XM_017135739.1"/>
</dbReference>
<dbReference type="GO" id="GO:0006623">
    <property type="term" value="P:protein targeting to vacuole"/>
    <property type="evidence" value="ECO:0007669"/>
    <property type="project" value="TreeGrafter"/>
</dbReference>
<feature type="domain" description="Intermembrane lipid transfer protein VPS13-like C-terminal" evidence="2">
    <location>
        <begin position="69"/>
        <end position="179"/>
    </location>
</feature>
<reference evidence="3" key="1">
    <citation type="submission" date="2025-08" db="UniProtKB">
        <authorList>
            <consortium name="RefSeq"/>
        </authorList>
    </citation>
    <scope>IDENTIFICATION</scope>
</reference>
<dbReference type="Pfam" id="PF25037">
    <property type="entry name" value="VPS13_C"/>
    <property type="match status" value="1"/>
</dbReference>
<accession>A0A6P4FUH3</accession>
<dbReference type="PANTHER" id="PTHR16166:SF93">
    <property type="entry name" value="INTERMEMBRANE LIPID TRANSFER PROTEIN VPS13"/>
    <property type="match status" value="1"/>
</dbReference>
<protein>
    <submittedName>
        <fullName evidence="3">Vacuolar protein sorting-associated protein 13A-like</fullName>
    </submittedName>
</protein>
<dbReference type="InterPro" id="IPR056748">
    <property type="entry name" value="VPS13-like_C"/>
</dbReference>
<dbReference type="AlphaFoldDB" id="A0A6P4FUH3"/>
<name>A0A6P4FUH3_DRORH</name>
<dbReference type="OrthoDB" id="428159at2759"/>
<organism evidence="3">
    <name type="scientific">Drosophila rhopaloa</name>
    <name type="common">Fruit fly</name>
    <dbReference type="NCBI Taxonomy" id="1041015"/>
    <lineage>
        <taxon>Eukaryota</taxon>
        <taxon>Metazoa</taxon>
        <taxon>Ecdysozoa</taxon>
        <taxon>Arthropoda</taxon>
        <taxon>Hexapoda</taxon>
        <taxon>Insecta</taxon>
        <taxon>Pterygota</taxon>
        <taxon>Neoptera</taxon>
        <taxon>Endopterygota</taxon>
        <taxon>Diptera</taxon>
        <taxon>Brachycera</taxon>
        <taxon>Muscomorpha</taxon>
        <taxon>Ephydroidea</taxon>
        <taxon>Drosophilidae</taxon>
        <taxon>Drosophila</taxon>
        <taxon>Sophophora</taxon>
    </lineage>
</organism>
<dbReference type="PANTHER" id="PTHR16166">
    <property type="entry name" value="VACUOLAR PROTEIN SORTING-ASSOCIATED PROTEIN VPS13"/>
    <property type="match status" value="1"/>
</dbReference>
<proteinExistence type="inferred from homology"/>
<dbReference type="GO" id="GO:0045053">
    <property type="term" value="P:protein retention in Golgi apparatus"/>
    <property type="evidence" value="ECO:0007669"/>
    <property type="project" value="TreeGrafter"/>
</dbReference>
<evidence type="ECO:0000259" key="2">
    <source>
        <dbReference type="Pfam" id="PF25037"/>
    </source>
</evidence>
<gene>
    <name evidence="3" type="primary">LOC108053147</name>
</gene>